<name>A0A0G1MH63_9BACT</name>
<accession>A0A0G1MH63</accession>
<keyword evidence="1" id="KW-1133">Transmembrane helix</keyword>
<evidence type="ECO:0000313" key="3">
    <source>
        <dbReference type="Proteomes" id="UP000033999"/>
    </source>
</evidence>
<feature type="transmembrane region" description="Helical" evidence="1">
    <location>
        <begin position="298"/>
        <end position="323"/>
    </location>
</feature>
<feature type="transmembrane region" description="Helical" evidence="1">
    <location>
        <begin position="264"/>
        <end position="286"/>
    </location>
</feature>
<comment type="caution">
    <text evidence="2">The sequence shown here is derived from an EMBL/GenBank/DDBJ whole genome shotgun (WGS) entry which is preliminary data.</text>
</comment>
<dbReference type="Proteomes" id="UP000033999">
    <property type="component" value="Unassembled WGS sequence"/>
</dbReference>
<evidence type="ECO:0000313" key="2">
    <source>
        <dbReference type="EMBL" id="KKU07691.1"/>
    </source>
</evidence>
<proteinExistence type="predicted"/>
<evidence type="ECO:0000256" key="1">
    <source>
        <dbReference type="SAM" id="Phobius"/>
    </source>
</evidence>
<dbReference type="AlphaFoldDB" id="A0A0G1MH63"/>
<dbReference type="EMBL" id="LCKX01000007">
    <property type="protein sequence ID" value="KKU07691.1"/>
    <property type="molecule type" value="Genomic_DNA"/>
</dbReference>
<reference evidence="2 3" key="1">
    <citation type="journal article" date="2015" name="Nature">
        <title>rRNA introns, odd ribosomes, and small enigmatic genomes across a large radiation of phyla.</title>
        <authorList>
            <person name="Brown C.T."/>
            <person name="Hug L.A."/>
            <person name="Thomas B.C."/>
            <person name="Sharon I."/>
            <person name="Castelle C.J."/>
            <person name="Singh A."/>
            <person name="Wilkins M.J."/>
            <person name="Williams K.H."/>
            <person name="Banfield J.F."/>
        </authorList>
    </citation>
    <scope>NUCLEOTIDE SEQUENCE [LARGE SCALE GENOMIC DNA]</scope>
</reference>
<keyword evidence="1" id="KW-0812">Transmembrane</keyword>
<organism evidence="2 3">
    <name type="scientific">Candidatus Magasanikbacteria bacterium GW2011_GWA2_45_39</name>
    <dbReference type="NCBI Taxonomy" id="1619041"/>
    <lineage>
        <taxon>Bacteria</taxon>
        <taxon>Candidatus Magasanikiibacteriota</taxon>
    </lineage>
</organism>
<protein>
    <submittedName>
        <fullName evidence="2">Uncharacterized protein</fullName>
    </submittedName>
</protein>
<gene>
    <name evidence="2" type="ORF">UX10_C0007G0022</name>
</gene>
<keyword evidence="1" id="KW-0472">Membrane</keyword>
<sequence>MKLFRHAIMCIVVIVAGGSLLFPKNFTQAGDEYSSCEGVASGKRKCIETSTKDEKGFGAAPLWDYCVDGYATLALCKEGIGAPKEVEYILCYDTTNPVDAQCIMEDYSWWNITKKAPSDGYKCDVMWWSSKDACEATLTKYLAEAKEAESTVCCIPPKDKKSEVACAEIQANFANKEEVNAKCATELGGDENYAFRQKGACSAVSDCKKIGAKKKTGTGTGTGSGVLPTKKPVGGGNFIIGDLIDPFGKYTVQSFIGIIIKSSLSVVGTIALVLFIYAGIMWMTAAGNEERTRSSAKIMMWTVLGLVVIFASYILITFVFSALQ</sequence>